<organism evidence="2 3">
    <name type="scientific">Phaeocystidibacter luteus</name>
    <dbReference type="NCBI Taxonomy" id="911197"/>
    <lineage>
        <taxon>Bacteria</taxon>
        <taxon>Pseudomonadati</taxon>
        <taxon>Bacteroidota</taxon>
        <taxon>Flavobacteriia</taxon>
        <taxon>Flavobacteriales</taxon>
        <taxon>Phaeocystidibacteraceae</taxon>
        <taxon>Phaeocystidibacter</taxon>
    </lineage>
</organism>
<dbReference type="RefSeq" id="WP_151665908.1">
    <property type="nucleotide sequence ID" value="NZ_WBVO01000001.1"/>
</dbReference>
<dbReference type="PANTHER" id="PTHR42966">
    <property type="entry name" value="N-ACETYLNEURAMINATE SYNTHASE"/>
    <property type="match status" value="1"/>
</dbReference>
<dbReference type="InterPro" id="IPR013132">
    <property type="entry name" value="PseI/NeuA/B-like_N"/>
</dbReference>
<reference evidence="2 3" key="1">
    <citation type="submission" date="2019-09" db="EMBL/GenBank/DDBJ databases">
        <title>Genomes of family Cryomorphaceae.</title>
        <authorList>
            <person name="Bowman J.P."/>
        </authorList>
    </citation>
    <scope>NUCLEOTIDE SEQUENCE [LARGE SCALE GENOMIC DNA]</scope>
    <source>
        <strain evidence="2 3">LMG 25704</strain>
    </source>
</reference>
<name>A0A6N6RL18_9FLAO</name>
<dbReference type="Proteomes" id="UP000468650">
    <property type="component" value="Unassembled WGS sequence"/>
</dbReference>
<evidence type="ECO:0000313" key="2">
    <source>
        <dbReference type="EMBL" id="KAB2814327.1"/>
    </source>
</evidence>
<dbReference type="OrthoDB" id="9814210at2"/>
<dbReference type="PANTHER" id="PTHR42966:SF1">
    <property type="entry name" value="SIALIC ACID SYNTHASE"/>
    <property type="match status" value="1"/>
</dbReference>
<dbReference type="InterPro" id="IPR013785">
    <property type="entry name" value="Aldolase_TIM"/>
</dbReference>
<protein>
    <submittedName>
        <fullName evidence="2">N-acetylneuraminate synthase</fullName>
    </submittedName>
</protein>
<dbReference type="GO" id="GO:0047444">
    <property type="term" value="F:N-acylneuraminate-9-phosphate synthase activity"/>
    <property type="evidence" value="ECO:0007669"/>
    <property type="project" value="TreeGrafter"/>
</dbReference>
<dbReference type="GO" id="GO:0016051">
    <property type="term" value="P:carbohydrate biosynthetic process"/>
    <property type="evidence" value="ECO:0007669"/>
    <property type="project" value="InterPro"/>
</dbReference>
<dbReference type="EMBL" id="WBVO01000001">
    <property type="protein sequence ID" value="KAB2814327.1"/>
    <property type="molecule type" value="Genomic_DNA"/>
</dbReference>
<feature type="domain" description="PseI/NeuA/B-like" evidence="1">
    <location>
        <begin position="28"/>
        <end position="272"/>
    </location>
</feature>
<dbReference type="InterPro" id="IPR051690">
    <property type="entry name" value="PseI-like"/>
</dbReference>
<proteinExistence type="predicted"/>
<evidence type="ECO:0000259" key="1">
    <source>
        <dbReference type="Pfam" id="PF03102"/>
    </source>
</evidence>
<dbReference type="Pfam" id="PF03102">
    <property type="entry name" value="NeuB"/>
    <property type="match status" value="1"/>
</dbReference>
<dbReference type="Gene3D" id="3.20.20.70">
    <property type="entry name" value="Aldolase class I"/>
    <property type="match status" value="1"/>
</dbReference>
<accession>A0A6N6RL18</accession>
<sequence length="291" mass="33264">MDSKKAPVVIAEIGCNHMGSMELAKELVTVAATFCKADIVKFQKRNSKELLTEEQYNAPHPNPINSFGDTYGAHREFLEFDKEQHRELMQFCDDMNIEYSTSVWDVTSAREMIELNPRMLKVPSACNNNFELLGVLADEYEGEVHLSFGMTTHEEEQQVVDFFKEKGRAKDLVIYSCTSGYPVPFEDICLLEISRLKEAFEKDVKAIGFSGHHLGIAADIAAITLGAEYVERHYTLDRTWKGTDHSASLEPDGMRKLTRDVKNVFKALTYKSKEILPIEQVQRDKLKWREQ</sequence>
<comment type="caution">
    <text evidence="2">The sequence shown here is derived from an EMBL/GenBank/DDBJ whole genome shotgun (WGS) entry which is preliminary data.</text>
</comment>
<evidence type="ECO:0000313" key="3">
    <source>
        <dbReference type="Proteomes" id="UP000468650"/>
    </source>
</evidence>
<dbReference type="AlphaFoldDB" id="A0A6N6RL18"/>
<dbReference type="SUPFAM" id="SSF51569">
    <property type="entry name" value="Aldolase"/>
    <property type="match status" value="1"/>
</dbReference>
<keyword evidence="3" id="KW-1185">Reference proteome</keyword>
<gene>
    <name evidence="2" type="ORF">F8C67_00930</name>
</gene>